<organism evidence="2 3">
    <name type="scientific">Prosthecobacter dejongeii</name>
    <dbReference type="NCBI Taxonomy" id="48465"/>
    <lineage>
        <taxon>Bacteria</taxon>
        <taxon>Pseudomonadati</taxon>
        <taxon>Verrucomicrobiota</taxon>
        <taxon>Verrucomicrobiia</taxon>
        <taxon>Verrucomicrobiales</taxon>
        <taxon>Verrucomicrobiaceae</taxon>
        <taxon>Prosthecobacter</taxon>
    </lineage>
</organism>
<dbReference type="EMBL" id="JACHIF010000008">
    <property type="protein sequence ID" value="MBB5039299.1"/>
    <property type="molecule type" value="Genomic_DNA"/>
</dbReference>
<dbReference type="GO" id="GO:0046872">
    <property type="term" value="F:metal ion binding"/>
    <property type="evidence" value="ECO:0007669"/>
    <property type="project" value="InterPro"/>
</dbReference>
<dbReference type="SUPFAM" id="SSF55008">
    <property type="entry name" value="HMA, heavy metal-associated domain"/>
    <property type="match status" value="1"/>
</dbReference>
<dbReference type="Gene3D" id="3.30.70.100">
    <property type="match status" value="1"/>
</dbReference>
<accession>A0A7W7YNF7</accession>
<sequence>MKKIFLALSLLMTAAINAADAPKAVTYEGQITGVVCASCKAHITAALSQKLTDVVSVDVKAGETPDTQKLIVVAHNESITKESATEALGTYSKNYQILSLAKK</sequence>
<comment type="caution">
    <text evidence="2">The sequence shown here is derived from an EMBL/GenBank/DDBJ whole genome shotgun (WGS) entry which is preliminary data.</text>
</comment>
<evidence type="ECO:0000313" key="3">
    <source>
        <dbReference type="Proteomes" id="UP000534294"/>
    </source>
</evidence>
<evidence type="ECO:0000313" key="2">
    <source>
        <dbReference type="EMBL" id="MBB5039299.1"/>
    </source>
</evidence>
<feature type="signal peptide" evidence="1">
    <location>
        <begin position="1"/>
        <end position="18"/>
    </location>
</feature>
<keyword evidence="3" id="KW-1185">Reference proteome</keyword>
<evidence type="ECO:0000256" key="1">
    <source>
        <dbReference type="SAM" id="SignalP"/>
    </source>
</evidence>
<reference evidence="2 3" key="1">
    <citation type="submission" date="2020-08" db="EMBL/GenBank/DDBJ databases">
        <title>Genomic Encyclopedia of Type Strains, Phase IV (KMG-IV): sequencing the most valuable type-strain genomes for metagenomic binning, comparative biology and taxonomic classification.</title>
        <authorList>
            <person name="Goeker M."/>
        </authorList>
    </citation>
    <scope>NUCLEOTIDE SEQUENCE [LARGE SCALE GENOMIC DNA]</scope>
    <source>
        <strain evidence="2 3">DSM 12251</strain>
    </source>
</reference>
<dbReference type="Proteomes" id="UP000534294">
    <property type="component" value="Unassembled WGS sequence"/>
</dbReference>
<protein>
    <submittedName>
        <fullName evidence="2">Uncharacterized protein (DUF697 family)</fullName>
    </submittedName>
</protein>
<keyword evidence="1" id="KW-0732">Signal</keyword>
<dbReference type="AlphaFoldDB" id="A0A7W7YNF7"/>
<proteinExistence type="predicted"/>
<dbReference type="RefSeq" id="WP_184210917.1">
    <property type="nucleotide sequence ID" value="NZ_JACHIF010000008.1"/>
</dbReference>
<dbReference type="InterPro" id="IPR036163">
    <property type="entry name" value="HMA_dom_sf"/>
</dbReference>
<feature type="chain" id="PRO_5030602554" evidence="1">
    <location>
        <begin position="19"/>
        <end position="103"/>
    </location>
</feature>
<name>A0A7W7YNF7_9BACT</name>
<gene>
    <name evidence="2" type="ORF">HNQ64_003571</name>
</gene>